<evidence type="ECO:0000256" key="1">
    <source>
        <dbReference type="SAM" id="MobiDB-lite"/>
    </source>
</evidence>
<proteinExistence type="predicted"/>
<dbReference type="Proteomes" id="UP001189429">
    <property type="component" value="Unassembled WGS sequence"/>
</dbReference>
<organism evidence="2 3">
    <name type="scientific">Prorocentrum cordatum</name>
    <dbReference type="NCBI Taxonomy" id="2364126"/>
    <lineage>
        <taxon>Eukaryota</taxon>
        <taxon>Sar</taxon>
        <taxon>Alveolata</taxon>
        <taxon>Dinophyceae</taxon>
        <taxon>Prorocentrales</taxon>
        <taxon>Prorocentraceae</taxon>
        <taxon>Prorocentrum</taxon>
    </lineage>
</organism>
<sequence>MRRTPWPSVTNGRAIGGPPGAHAGSGLCHRGSPAGQAGRPRPGGKCCGGAPALPPPPTPSPRPRLEPTGRSAGASPGSAAAARPPAARTAPRRLRLRQPPGGASPPRAALVARRGEPAAERA</sequence>
<evidence type="ECO:0000313" key="2">
    <source>
        <dbReference type="EMBL" id="CAK0836233.1"/>
    </source>
</evidence>
<comment type="caution">
    <text evidence="2">The sequence shown here is derived from an EMBL/GenBank/DDBJ whole genome shotgun (WGS) entry which is preliminary data.</text>
</comment>
<feature type="compositionally biased region" description="Low complexity" evidence="1">
    <location>
        <begin position="66"/>
        <end position="89"/>
    </location>
</feature>
<name>A0ABN9SUP6_9DINO</name>
<feature type="compositionally biased region" description="Low complexity" evidence="1">
    <location>
        <begin position="30"/>
        <end position="51"/>
    </location>
</feature>
<feature type="region of interest" description="Disordered" evidence="1">
    <location>
        <begin position="1"/>
        <end position="122"/>
    </location>
</feature>
<feature type="compositionally biased region" description="Pro residues" evidence="1">
    <location>
        <begin position="52"/>
        <end position="62"/>
    </location>
</feature>
<evidence type="ECO:0000313" key="3">
    <source>
        <dbReference type="Proteomes" id="UP001189429"/>
    </source>
</evidence>
<reference evidence="2" key="1">
    <citation type="submission" date="2023-10" db="EMBL/GenBank/DDBJ databases">
        <authorList>
            <person name="Chen Y."/>
            <person name="Shah S."/>
            <person name="Dougan E. K."/>
            <person name="Thang M."/>
            <person name="Chan C."/>
        </authorList>
    </citation>
    <scope>NUCLEOTIDE SEQUENCE [LARGE SCALE GENOMIC DNA]</scope>
</reference>
<gene>
    <name evidence="2" type="ORF">PCOR1329_LOCUS32795</name>
</gene>
<keyword evidence="3" id="KW-1185">Reference proteome</keyword>
<dbReference type="EMBL" id="CAUYUJ010013447">
    <property type="protein sequence ID" value="CAK0836233.1"/>
    <property type="molecule type" value="Genomic_DNA"/>
</dbReference>
<accession>A0ABN9SUP6</accession>
<feature type="compositionally biased region" description="Basic and acidic residues" evidence="1">
    <location>
        <begin position="113"/>
        <end position="122"/>
    </location>
</feature>
<protein>
    <submittedName>
        <fullName evidence="2">Uncharacterized protein</fullName>
    </submittedName>
</protein>